<dbReference type="SUPFAM" id="SSF52402">
    <property type="entry name" value="Adenine nucleotide alpha hydrolases-like"/>
    <property type="match status" value="2"/>
</dbReference>
<dbReference type="Pfam" id="PF00582">
    <property type="entry name" value="Usp"/>
    <property type="match status" value="2"/>
</dbReference>
<feature type="domain" description="UspA" evidence="2">
    <location>
        <begin position="10"/>
        <end position="134"/>
    </location>
</feature>
<dbReference type="CDD" id="cd00293">
    <property type="entry name" value="USP-like"/>
    <property type="match status" value="2"/>
</dbReference>
<comment type="similarity">
    <text evidence="1">Belongs to the universal stress protein A family.</text>
</comment>
<dbReference type="PANTHER" id="PTHR46268">
    <property type="entry name" value="STRESS RESPONSE PROTEIN NHAX"/>
    <property type="match status" value="1"/>
</dbReference>
<evidence type="ECO:0000256" key="1">
    <source>
        <dbReference type="ARBA" id="ARBA00008791"/>
    </source>
</evidence>
<keyword evidence="4" id="KW-1185">Reference proteome</keyword>
<name>A0ABY2RTM8_9PSEU</name>
<accession>A0ABY2RTM8</accession>
<evidence type="ECO:0000259" key="2">
    <source>
        <dbReference type="Pfam" id="PF00582"/>
    </source>
</evidence>
<comment type="caution">
    <text evidence="3">The sequence shown here is derived from an EMBL/GenBank/DDBJ whole genome shotgun (WGS) entry which is preliminary data.</text>
</comment>
<dbReference type="Gene3D" id="3.40.50.620">
    <property type="entry name" value="HUPs"/>
    <property type="match status" value="2"/>
</dbReference>
<dbReference type="PANTHER" id="PTHR46268:SF6">
    <property type="entry name" value="UNIVERSAL STRESS PROTEIN UP12"/>
    <property type="match status" value="1"/>
</dbReference>
<dbReference type="InterPro" id="IPR006016">
    <property type="entry name" value="UspA"/>
</dbReference>
<dbReference type="InterPro" id="IPR014729">
    <property type="entry name" value="Rossmann-like_a/b/a_fold"/>
</dbReference>
<reference evidence="3 4" key="1">
    <citation type="journal article" date="2015" name="Antonie Van Leeuwenhoek">
        <title>Prauserella endophytica sp. nov., an endophytic actinobacterium isolated from Tamarix taklamakanensis.</title>
        <authorList>
            <person name="Liu J.M."/>
            <person name="Habden X."/>
            <person name="Guo L."/>
            <person name="Tuo L."/>
            <person name="Jiang Z.K."/>
            <person name="Liu S.W."/>
            <person name="Liu X.F."/>
            <person name="Chen L."/>
            <person name="Li R.F."/>
            <person name="Zhang Y.Q."/>
            <person name="Sun C.H."/>
        </authorList>
    </citation>
    <scope>NUCLEOTIDE SEQUENCE [LARGE SCALE GENOMIC DNA]</scope>
    <source>
        <strain evidence="3 4">CGMCC 4.7182</strain>
    </source>
</reference>
<gene>
    <name evidence="3" type="ORF">FCN18_36020</name>
</gene>
<protein>
    <submittedName>
        <fullName evidence="3">Universal stress protein</fullName>
    </submittedName>
</protein>
<dbReference type="EMBL" id="SWMS01000040">
    <property type="protein sequence ID" value="TKG60113.1"/>
    <property type="molecule type" value="Genomic_DNA"/>
</dbReference>
<feature type="domain" description="UspA" evidence="2">
    <location>
        <begin position="141"/>
        <end position="280"/>
    </location>
</feature>
<dbReference type="InterPro" id="IPR006015">
    <property type="entry name" value="Universal_stress_UspA"/>
</dbReference>
<evidence type="ECO:0000313" key="4">
    <source>
        <dbReference type="Proteomes" id="UP000309992"/>
    </source>
</evidence>
<dbReference type="PRINTS" id="PR01438">
    <property type="entry name" value="UNVRSLSTRESS"/>
</dbReference>
<organism evidence="3 4">
    <name type="scientific">Prauserella endophytica</name>
    <dbReference type="NCBI Taxonomy" id="1592324"/>
    <lineage>
        <taxon>Bacteria</taxon>
        <taxon>Bacillati</taxon>
        <taxon>Actinomycetota</taxon>
        <taxon>Actinomycetes</taxon>
        <taxon>Pseudonocardiales</taxon>
        <taxon>Pseudonocardiaceae</taxon>
        <taxon>Prauserella</taxon>
        <taxon>Prauserella coralliicola group</taxon>
    </lineage>
</organism>
<dbReference type="Proteomes" id="UP000309992">
    <property type="component" value="Unassembled WGS sequence"/>
</dbReference>
<evidence type="ECO:0000313" key="3">
    <source>
        <dbReference type="EMBL" id="TKG60113.1"/>
    </source>
</evidence>
<proteinExistence type="inferred from homology"/>
<sequence>MMSMAAAPVRRVLVATDLSEQAGLAVRRAAQLAAERDARLSAVNVQPAGLNEELSEFAHARLRSHLDRFITSTVTEAVVRHGHVAYEILAEVTDRDADLLVVGAHGGHRLTSPVLGSTPGNLVRASPVPVLVVKSPPDGEYRTVVLAVDSTTVSATAAHTAGALTPYADHIVVHFAVVVGETLMRMHGASEQHLAELREVSTEQVRVDIERVAAELTPAASRVVIASGRPQTRLPELSRHHAADLVAVGTGARSSLGYTLLGSVAQHVLRDASSDVLVVPARKD</sequence>